<gene>
    <name evidence="4" type="ORF">DAT39_019122</name>
</gene>
<dbReference type="OrthoDB" id="6337382at2759"/>
<feature type="domain" description="C-type lectin" evidence="3">
    <location>
        <begin position="55"/>
        <end position="128"/>
    </location>
</feature>
<keyword evidence="5" id="KW-1185">Reference proteome</keyword>
<feature type="transmembrane region" description="Helical" evidence="2">
    <location>
        <begin position="12"/>
        <end position="32"/>
    </location>
</feature>
<proteinExistence type="predicted"/>
<dbReference type="InterPro" id="IPR016186">
    <property type="entry name" value="C-type_lectin-like/link_sf"/>
</dbReference>
<reference evidence="4" key="1">
    <citation type="submission" date="2020-07" db="EMBL/GenBank/DDBJ databases">
        <title>Clarias magur genome sequencing, assembly and annotation.</title>
        <authorList>
            <person name="Kushwaha B."/>
            <person name="Kumar R."/>
            <person name="Das P."/>
            <person name="Joshi C.G."/>
            <person name="Kumar D."/>
            <person name="Nagpure N.S."/>
            <person name="Pandey M."/>
            <person name="Agarwal S."/>
            <person name="Srivastava S."/>
            <person name="Singh M."/>
            <person name="Sahoo L."/>
            <person name="Jayasankar P."/>
            <person name="Meher P.K."/>
            <person name="Koringa P.G."/>
            <person name="Iquebal M.A."/>
            <person name="Das S.P."/>
            <person name="Bit A."/>
            <person name="Patnaik S."/>
            <person name="Patel N."/>
            <person name="Shah T.M."/>
            <person name="Hinsu A."/>
            <person name="Jena J.K."/>
        </authorList>
    </citation>
    <scope>NUCLEOTIDE SEQUENCE</scope>
    <source>
        <strain evidence="4">CIFAMagur01</strain>
        <tissue evidence="4">Testis</tissue>
    </source>
</reference>
<protein>
    <submittedName>
        <fullName evidence="4">C-type lectin domain family 4 member E-like isoform X1</fullName>
    </submittedName>
</protein>
<comment type="subcellular location">
    <subcellularLocation>
        <location evidence="1">Cell membrane</location>
        <topology evidence="1">Single-pass type II membrane protein</topology>
    </subcellularLocation>
</comment>
<evidence type="ECO:0000256" key="1">
    <source>
        <dbReference type="ARBA" id="ARBA00004401"/>
    </source>
</evidence>
<keyword evidence="2" id="KW-1133">Transmembrane helix</keyword>
<dbReference type="GO" id="GO:0005886">
    <property type="term" value="C:plasma membrane"/>
    <property type="evidence" value="ECO:0007669"/>
    <property type="project" value="UniProtKB-SubCell"/>
</dbReference>
<dbReference type="InterPro" id="IPR016187">
    <property type="entry name" value="CTDL_fold"/>
</dbReference>
<dbReference type="Gene3D" id="3.10.100.10">
    <property type="entry name" value="Mannose-Binding Protein A, subunit A"/>
    <property type="match status" value="1"/>
</dbReference>
<evidence type="ECO:0000259" key="3">
    <source>
        <dbReference type="PROSITE" id="PS50041"/>
    </source>
</evidence>
<feature type="non-terminal residue" evidence="4">
    <location>
        <position position="1"/>
    </location>
</feature>
<dbReference type="AlphaFoldDB" id="A0A8J4U1J0"/>
<evidence type="ECO:0000256" key="2">
    <source>
        <dbReference type="SAM" id="Phobius"/>
    </source>
</evidence>
<dbReference type="PANTHER" id="PTHR45710:SF8">
    <property type="entry name" value="RERATING FAMILY MEMBER 4"/>
    <property type="match status" value="1"/>
</dbReference>
<dbReference type="PANTHER" id="PTHR45710">
    <property type="entry name" value="C-TYPE LECTIN DOMAIN-CONTAINING PROTEIN 180"/>
    <property type="match status" value="1"/>
</dbReference>
<keyword evidence="2" id="KW-0472">Membrane</keyword>
<dbReference type="InterPro" id="IPR001304">
    <property type="entry name" value="C-type_lectin-like"/>
</dbReference>
<name>A0A8J4U1J0_CLAMG</name>
<dbReference type="Proteomes" id="UP000727407">
    <property type="component" value="Unassembled WGS sequence"/>
</dbReference>
<dbReference type="PROSITE" id="PS50041">
    <property type="entry name" value="C_TYPE_LECTIN_2"/>
    <property type="match status" value="1"/>
</dbReference>
<sequence>GGTTWSRCHRVTVVCVLLLCVSLLTAAIVLWIKFDSINKDKEELQKLSKLGWTYFSSSLYYISTGKKGWSESRQDCRERGGDLVIINSREEQEFINKVLSRRKAWIGLNDREREGVWMWEDDTPLSTG</sequence>
<keyword evidence="2" id="KW-0812">Transmembrane</keyword>
<accession>A0A8J4U1J0</accession>
<organism evidence="4 5">
    <name type="scientific">Clarias magur</name>
    <name type="common">Asian catfish</name>
    <name type="synonym">Macropteronotus magur</name>
    <dbReference type="NCBI Taxonomy" id="1594786"/>
    <lineage>
        <taxon>Eukaryota</taxon>
        <taxon>Metazoa</taxon>
        <taxon>Chordata</taxon>
        <taxon>Craniata</taxon>
        <taxon>Vertebrata</taxon>
        <taxon>Euteleostomi</taxon>
        <taxon>Actinopterygii</taxon>
        <taxon>Neopterygii</taxon>
        <taxon>Teleostei</taxon>
        <taxon>Ostariophysi</taxon>
        <taxon>Siluriformes</taxon>
        <taxon>Clariidae</taxon>
        <taxon>Clarias</taxon>
    </lineage>
</organism>
<dbReference type="SUPFAM" id="SSF56436">
    <property type="entry name" value="C-type lectin-like"/>
    <property type="match status" value="1"/>
</dbReference>
<dbReference type="InterPro" id="IPR050828">
    <property type="entry name" value="C-type_lectin/matrix_domain"/>
</dbReference>
<feature type="non-terminal residue" evidence="4">
    <location>
        <position position="128"/>
    </location>
</feature>
<comment type="caution">
    <text evidence="4">The sequence shown here is derived from an EMBL/GenBank/DDBJ whole genome shotgun (WGS) entry which is preliminary data.</text>
</comment>
<evidence type="ECO:0000313" key="4">
    <source>
        <dbReference type="EMBL" id="KAF5891177.1"/>
    </source>
</evidence>
<evidence type="ECO:0000313" key="5">
    <source>
        <dbReference type="Proteomes" id="UP000727407"/>
    </source>
</evidence>
<dbReference type="EMBL" id="QNUK01000609">
    <property type="protein sequence ID" value="KAF5891177.1"/>
    <property type="molecule type" value="Genomic_DNA"/>
</dbReference>
<dbReference type="Pfam" id="PF00059">
    <property type="entry name" value="Lectin_C"/>
    <property type="match status" value="1"/>
</dbReference>